<dbReference type="Pfam" id="PF00031">
    <property type="entry name" value="Cystatin"/>
    <property type="match status" value="1"/>
</dbReference>
<dbReference type="GO" id="GO:0004869">
    <property type="term" value="F:cysteine-type endopeptidase inhibitor activity"/>
    <property type="evidence" value="ECO:0007669"/>
    <property type="project" value="UniProtKB-KW"/>
</dbReference>
<feature type="chain" id="PRO_5043834110" evidence="6">
    <location>
        <begin position="25"/>
        <end position="122"/>
    </location>
</feature>
<accession>A0AAW2ZCH6</accession>
<dbReference type="CDD" id="cd00042">
    <property type="entry name" value="CY"/>
    <property type="match status" value="1"/>
</dbReference>
<dbReference type="Proteomes" id="UP001431209">
    <property type="component" value="Unassembled WGS sequence"/>
</dbReference>
<dbReference type="GO" id="GO:0005829">
    <property type="term" value="C:cytosol"/>
    <property type="evidence" value="ECO:0007669"/>
    <property type="project" value="TreeGrafter"/>
</dbReference>
<dbReference type="PROSITE" id="PS00287">
    <property type="entry name" value="CYSTATIN"/>
    <property type="match status" value="1"/>
</dbReference>
<reference evidence="8 9" key="1">
    <citation type="submission" date="2024-03" db="EMBL/GenBank/DDBJ databases">
        <title>The Acrasis kona genome and developmental transcriptomes reveal deep origins of eukaryotic multicellular pathways.</title>
        <authorList>
            <person name="Sheikh S."/>
            <person name="Fu C.-J."/>
            <person name="Brown M.W."/>
            <person name="Baldauf S.L."/>
        </authorList>
    </citation>
    <scope>NUCLEOTIDE SEQUENCE [LARGE SCALE GENOMIC DNA]</scope>
    <source>
        <strain evidence="8 9">ATCC MYA-3509</strain>
    </source>
</reference>
<keyword evidence="9" id="KW-1185">Reference proteome</keyword>
<evidence type="ECO:0000313" key="8">
    <source>
        <dbReference type="EMBL" id="KAL0487017.1"/>
    </source>
</evidence>
<dbReference type="SUPFAM" id="SSF54403">
    <property type="entry name" value="Cystatin/monellin"/>
    <property type="match status" value="1"/>
</dbReference>
<evidence type="ECO:0000256" key="3">
    <source>
        <dbReference type="ARBA" id="ARBA00022490"/>
    </source>
</evidence>
<evidence type="ECO:0000256" key="2">
    <source>
        <dbReference type="ARBA" id="ARBA00009403"/>
    </source>
</evidence>
<evidence type="ECO:0000256" key="6">
    <source>
        <dbReference type="SAM" id="SignalP"/>
    </source>
</evidence>
<dbReference type="InterPro" id="IPR000010">
    <property type="entry name" value="Cystatin_dom"/>
</dbReference>
<dbReference type="PRINTS" id="PR00295">
    <property type="entry name" value="STEFINA"/>
</dbReference>
<comment type="caution">
    <text evidence="8">The sequence shown here is derived from an EMBL/GenBank/DDBJ whole genome shotgun (WGS) entry which is preliminary data.</text>
</comment>
<organism evidence="8 9">
    <name type="scientific">Acrasis kona</name>
    <dbReference type="NCBI Taxonomy" id="1008807"/>
    <lineage>
        <taxon>Eukaryota</taxon>
        <taxon>Discoba</taxon>
        <taxon>Heterolobosea</taxon>
        <taxon>Tetramitia</taxon>
        <taxon>Eutetramitia</taxon>
        <taxon>Acrasidae</taxon>
        <taxon>Acrasis</taxon>
    </lineage>
</organism>
<sequence length="122" mass="13768">MHKLSIVLLAVILFCCVQLGSTTAGGLSETKIADEDCRNAVAAVKQTVVSQTRRNYSQFKAVEYKTQVVSGINYFVKVKVASKEYLFLRIYKGFSPNYILAGIRENKTEKDKIEYFEGNEEL</sequence>
<dbReference type="FunFam" id="3.10.450.10:FF:000001">
    <property type="entry name" value="Cystatin-A"/>
    <property type="match status" value="1"/>
</dbReference>
<dbReference type="PANTHER" id="PTHR11414">
    <property type="entry name" value="CYSTATIN FAMILY MEMBER"/>
    <property type="match status" value="1"/>
</dbReference>
<dbReference type="EMBL" id="JAOPGA020001296">
    <property type="protein sequence ID" value="KAL0487017.1"/>
    <property type="molecule type" value="Genomic_DNA"/>
</dbReference>
<dbReference type="InterPro" id="IPR001713">
    <property type="entry name" value="Prot_inh_stefin"/>
</dbReference>
<proteinExistence type="inferred from homology"/>
<dbReference type="Gene3D" id="3.10.450.10">
    <property type="match status" value="1"/>
</dbReference>
<keyword evidence="3" id="KW-0963">Cytoplasm</keyword>
<dbReference type="AlphaFoldDB" id="A0AAW2ZCH6"/>
<dbReference type="PANTHER" id="PTHR11414:SF21">
    <property type="entry name" value="CYSTATIN 14A, TANDEM DUPLICATE 1-RELATED"/>
    <property type="match status" value="1"/>
</dbReference>
<keyword evidence="6" id="KW-0732">Signal</keyword>
<evidence type="ECO:0000313" key="9">
    <source>
        <dbReference type="Proteomes" id="UP001431209"/>
    </source>
</evidence>
<feature type="domain" description="Cystatin" evidence="7">
    <location>
        <begin position="22"/>
        <end position="116"/>
    </location>
</feature>
<keyword evidence="4" id="KW-0646">Protease inhibitor</keyword>
<comment type="subcellular location">
    <subcellularLocation>
        <location evidence="1">Cytoplasm</location>
    </subcellularLocation>
</comment>
<keyword evidence="5" id="KW-0789">Thiol protease inhibitor</keyword>
<name>A0AAW2ZCH6_9EUKA</name>
<evidence type="ECO:0000256" key="4">
    <source>
        <dbReference type="ARBA" id="ARBA00022690"/>
    </source>
</evidence>
<feature type="signal peptide" evidence="6">
    <location>
        <begin position="1"/>
        <end position="24"/>
    </location>
</feature>
<protein>
    <submittedName>
        <fullName evidence="8">Cystatin</fullName>
    </submittedName>
</protein>
<dbReference type="InterPro" id="IPR046350">
    <property type="entry name" value="Cystatin_sf"/>
</dbReference>
<gene>
    <name evidence="8" type="ORF">AKO1_001346</name>
</gene>
<comment type="similarity">
    <text evidence="2">Belongs to the cystatin family.</text>
</comment>
<evidence type="ECO:0000259" key="7">
    <source>
        <dbReference type="SMART" id="SM00043"/>
    </source>
</evidence>
<dbReference type="InterPro" id="IPR018073">
    <property type="entry name" value="Prot_inh_cystat_CS"/>
</dbReference>
<evidence type="ECO:0000256" key="1">
    <source>
        <dbReference type="ARBA" id="ARBA00004496"/>
    </source>
</evidence>
<evidence type="ECO:0000256" key="5">
    <source>
        <dbReference type="ARBA" id="ARBA00022704"/>
    </source>
</evidence>
<dbReference type="SMART" id="SM00043">
    <property type="entry name" value="CY"/>
    <property type="match status" value="1"/>
</dbReference>